<organism evidence="7 8">
    <name type="scientific">Xylanimonas cellulosilytica (strain DSM 15894 / JCM 12276 / CECT 5975 / KCTC 9989 / LMG 20990 / NBRC 107835 / XIL07)</name>
    <dbReference type="NCBI Taxonomy" id="446471"/>
    <lineage>
        <taxon>Bacteria</taxon>
        <taxon>Bacillati</taxon>
        <taxon>Actinomycetota</taxon>
        <taxon>Actinomycetes</taxon>
        <taxon>Micrococcales</taxon>
        <taxon>Promicromonosporaceae</taxon>
        <taxon>Xylanimonas</taxon>
    </lineage>
</organism>
<dbReference type="CDD" id="cd07042">
    <property type="entry name" value="STAS_SulP_like_sulfate_transporter"/>
    <property type="match status" value="1"/>
</dbReference>
<proteinExistence type="predicted"/>
<dbReference type="eggNOG" id="COG0659">
    <property type="taxonomic scope" value="Bacteria"/>
</dbReference>
<evidence type="ECO:0000256" key="2">
    <source>
        <dbReference type="ARBA" id="ARBA00022692"/>
    </source>
</evidence>
<evidence type="ECO:0000256" key="3">
    <source>
        <dbReference type="ARBA" id="ARBA00022989"/>
    </source>
</evidence>
<feature type="transmembrane region" description="Helical" evidence="5">
    <location>
        <begin position="79"/>
        <end position="112"/>
    </location>
</feature>
<evidence type="ECO:0000313" key="8">
    <source>
        <dbReference type="Proteomes" id="UP000002255"/>
    </source>
</evidence>
<feature type="transmembrane region" description="Helical" evidence="5">
    <location>
        <begin position="244"/>
        <end position="261"/>
    </location>
</feature>
<evidence type="ECO:0000256" key="1">
    <source>
        <dbReference type="ARBA" id="ARBA00004141"/>
    </source>
</evidence>
<dbReference type="HOGENOM" id="CLU_003182_13_1_11"/>
<dbReference type="InterPro" id="IPR036513">
    <property type="entry name" value="STAS_dom_sf"/>
</dbReference>
<feature type="transmembrane region" description="Helical" evidence="5">
    <location>
        <begin position="147"/>
        <end position="166"/>
    </location>
</feature>
<dbReference type="GO" id="GO:0016020">
    <property type="term" value="C:membrane"/>
    <property type="evidence" value="ECO:0007669"/>
    <property type="project" value="UniProtKB-SubCell"/>
</dbReference>
<keyword evidence="4 5" id="KW-0472">Membrane</keyword>
<feature type="transmembrane region" description="Helical" evidence="5">
    <location>
        <begin position="118"/>
        <end position="140"/>
    </location>
</feature>
<dbReference type="PROSITE" id="PS50801">
    <property type="entry name" value="STAS"/>
    <property type="match status" value="1"/>
</dbReference>
<comment type="subcellular location">
    <subcellularLocation>
        <location evidence="1">Membrane</location>
        <topology evidence="1">Multi-pass membrane protein</topology>
    </subcellularLocation>
</comment>
<feature type="transmembrane region" description="Helical" evidence="5">
    <location>
        <begin position="47"/>
        <end position="67"/>
    </location>
</feature>
<dbReference type="EMBL" id="CP001821">
    <property type="protein sequence ID" value="ACZ31104.1"/>
    <property type="molecule type" value="Genomic_DNA"/>
</dbReference>
<dbReference type="OrthoDB" id="9771198at2"/>
<dbReference type="InterPro" id="IPR001902">
    <property type="entry name" value="SLC26A/SulP_fam"/>
</dbReference>
<dbReference type="PANTHER" id="PTHR11814">
    <property type="entry name" value="SULFATE TRANSPORTER"/>
    <property type="match status" value="1"/>
</dbReference>
<sequence length="554" mass="55251">MSLRELMPSRADYDLRPRTLGADLVAGVTVGVVALPLALAFGVSSGVGAAAGLVTAVVAGIVAAVFGGSGVQVSGPTGAMAVVLAPIVAQHGIGSVALVSVIAGAVVLAAGALRLGRIITYIPWPVVEGFTLGIACIIFLQQVPAAVGVAAAPGGNTAVAAVQAVAAATPSAAAWTLGAVAVVAATMLVLGRFAKAVPASLVAVAAVTLLAELFDAPVARIGALPDTLPLPVLPTASAGALRDIAGAALAVAALAAIESLLSARVAAGMTTTGSVYHPDRELVGQGLASVASGLFGGMPATGAIARTAVNVRSGARTRLAAVVHALVILGVIYLATGPVSRIPLAALAGVLMVTATRMVPTRTVLQVVRASRSTAVTFAVTAVITVAFDLIEAVQIGVLVAAFFALRAVARAATVHREPLPGPARPGDEHVALFRLEGAMFFGAADRVLTEVSHDSLRDGIRVVVLRLSGLRMVDATGAKALADLLAALERGGVTVLVKGVQPGHLGMLRNVGVLDELADERHLFDTLEDAVAHARALVASDPGNPAPPLVPAG</sequence>
<dbReference type="KEGG" id="xce:Xcel_2086"/>
<feature type="transmembrane region" description="Helical" evidence="5">
    <location>
        <begin position="20"/>
        <end position="41"/>
    </location>
</feature>
<keyword evidence="2 5" id="KW-0812">Transmembrane</keyword>
<feature type="transmembrane region" description="Helical" evidence="5">
    <location>
        <begin position="172"/>
        <end position="190"/>
    </location>
</feature>
<gene>
    <name evidence="7" type="ordered locus">Xcel_2086</name>
</gene>
<dbReference type="Gene3D" id="3.30.750.24">
    <property type="entry name" value="STAS domain"/>
    <property type="match status" value="1"/>
</dbReference>
<reference evidence="7 8" key="2">
    <citation type="journal article" date="2010" name="Stand. Genomic Sci.">
        <title>Complete genome sequence of Xylanimonas cellulosilytica type strain (XIL07).</title>
        <authorList>
            <person name="Foster B."/>
            <person name="Pukall R."/>
            <person name="Abt B."/>
            <person name="Nolan M."/>
            <person name="Glavina Del Rio T."/>
            <person name="Chen F."/>
            <person name="Lucas S."/>
            <person name="Tice H."/>
            <person name="Pitluck S."/>
            <person name="Cheng J.-F."/>
            <person name="Chertkov O."/>
            <person name="Brettin T."/>
            <person name="Han C."/>
            <person name="Detter J.C."/>
            <person name="Bruce D."/>
            <person name="Goodwin L."/>
            <person name="Ivanova N."/>
            <person name="Mavromatis K."/>
            <person name="Pati A."/>
            <person name="Mikhailova N."/>
            <person name="Chen A."/>
            <person name="Palaniappan K."/>
            <person name="Land M."/>
            <person name="Hauser L."/>
            <person name="Chang Y.-J."/>
            <person name="Jeffries C.D."/>
            <person name="Chain P."/>
            <person name="Rohde M."/>
            <person name="Goeker M."/>
            <person name="Bristow J."/>
            <person name="Eisen J.A."/>
            <person name="Markowitz V."/>
            <person name="Hugenholtz P."/>
            <person name="Kyrpides N.C."/>
            <person name="Klenk H.-P."/>
            <person name="Lapidus A."/>
        </authorList>
    </citation>
    <scope>NUCLEOTIDE SEQUENCE [LARGE SCALE GENOMIC DNA]</scope>
    <source>
        <strain evidence="8">DSM 15894 / CECT 5975 / LMG 20990 / XIL07</strain>
    </source>
</reference>
<keyword evidence="3 5" id="KW-1133">Transmembrane helix</keyword>
<feature type="transmembrane region" description="Helical" evidence="5">
    <location>
        <begin position="319"/>
        <end position="336"/>
    </location>
</feature>
<feature type="transmembrane region" description="Helical" evidence="5">
    <location>
        <begin position="202"/>
        <end position="224"/>
    </location>
</feature>
<dbReference type="InterPro" id="IPR011547">
    <property type="entry name" value="SLC26A/SulP_dom"/>
</dbReference>
<evidence type="ECO:0000256" key="4">
    <source>
        <dbReference type="ARBA" id="ARBA00023136"/>
    </source>
</evidence>
<accession>D1BU91</accession>
<dbReference type="STRING" id="446471.Xcel_2086"/>
<keyword evidence="8" id="KW-1185">Reference proteome</keyword>
<dbReference type="Pfam" id="PF01740">
    <property type="entry name" value="STAS"/>
    <property type="match status" value="1"/>
</dbReference>
<dbReference type="Pfam" id="PF00916">
    <property type="entry name" value="Sulfate_transp"/>
    <property type="match status" value="1"/>
</dbReference>
<dbReference type="Proteomes" id="UP000002255">
    <property type="component" value="Chromosome"/>
</dbReference>
<dbReference type="GO" id="GO:0055085">
    <property type="term" value="P:transmembrane transport"/>
    <property type="evidence" value="ECO:0007669"/>
    <property type="project" value="InterPro"/>
</dbReference>
<evidence type="ECO:0000259" key="6">
    <source>
        <dbReference type="PROSITE" id="PS50801"/>
    </source>
</evidence>
<feature type="domain" description="STAS" evidence="6">
    <location>
        <begin position="429"/>
        <end position="535"/>
    </location>
</feature>
<evidence type="ECO:0000313" key="7">
    <source>
        <dbReference type="EMBL" id="ACZ31104.1"/>
    </source>
</evidence>
<reference evidence="8" key="1">
    <citation type="submission" date="2009-11" db="EMBL/GenBank/DDBJ databases">
        <title>The complete chromosome of Xylanimonas cellulosilytica DSM 15894.</title>
        <authorList>
            <consortium name="US DOE Joint Genome Institute (JGI-PGF)"/>
            <person name="Lucas S."/>
            <person name="Copeland A."/>
            <person name="Lapidus A."/>
            <person name="Glavina del Rio T."/>
            <person name="Dalin E."/>
            <person name="Tice H."/>
            <person name="Bruce D."/>
            <person name="Goodwin L."/>
            <person name="Pitluck S."/>
            <person name="Kyrpides N."/>
            <person name="Mavromatis K."/>
            <person name="Ivanova N."/>
            <person name="Mikhailova N."/>
            <person name="Foster B."/>
            <person name="Clum A."/>
            <person name="Brettin T."/>
            <person name="Detter J.C."/>
            <person name="Han C."/>
            <person name="Larimer F."/>
            <person name="Land M."/>
            <person name="Hauser L."/>
            <person name="Markowitz V."/>
            <person name="Cheng J.F."/>
            <person name="Hugenholtz P."/>
            <person name="Woyke T."/>
            <person name="Wu D."/>
            <person name="Gehrich-Schroeter G."/>
            <person name="Schneider S."/>
            <person name="Pukall S.R."/>
            <person name="Klenk H.P."/>
            <person name="Eisen J.A."/>
        </authorList>
    </citation>
    <scope>NUCLEOTIDE SEQUENCE [LARGE SCALE GENOMIC DNA]</scope>
    <source>
        <strain evidence="8">DSM 15894 / CECT 5975 / LMG 20990 / XIL07</strain>
    </source>
</reference>
<dbReference type="AlphaFoldDB" id="D1BU91"/>
<protein>
    <submittedName>
        <fullName evidence="7">Sulphate transporter</fullName>
    </submittedName>
</protein>
<dbReference type="SUPFAM" id="SSF52091">
    <property type="entry name" value="SpoIIaa-like"/>
    <property type="match status" value="1"/>
</dbReference>
<name>D1BU91_XYLCX</name>
<dbReference type="InterPro" id="IPR002645">
    <property type="entry name" value="STAS_dom"/>
</dbReference>
<evidence type="ECO:0000256" key="5">
    <source>
        <dbReference type="SAM" id="Phobius"/>
    </source>
</evidence>
<feature type="transmembrane region" description="Helical" evidence="5">
    <location>
        <begin position="394"/>
        <end position="410"/>
    </location>
</feature>
<dbReference type="RefSeq" id="WP_012878846.1">
    <property type="nucleotide sequence ID" value="NC_013530.1"/>
</dbReference>